<name>A0A9N7UIV0_PLEPL</name>
<sequence length="189" mass="22035">MLQLKLQILQKSLPTQTLLSGIQQLGDQIRQISHQVMMLLPEVQSLQSYWDQSEVQIRQIIHQVRTFLPEEQSLQFYWGQTEFEKRVFGVQSLQTLLQVKNFQSVERAEGLNLQLKRTSLWLVYPWLQTLMGALLEEQFPVEVREAWFAEASAEDLILQTLLINFDQVIPVGEVVELHLEDGIEAQTQF</sequence>
<proteinExistence type="predicted"/>
<comment type="caution">
    <text evidence="1">The sequence shown here is derived from an EMBL/GenBank/DDBJ whole genome shotgun (WGS) entry which is preliminary data.</text>
</comment>
<evidence type="ECO:0000313" key="2">
    <source>
        <dbReference type="Proteomes" id="UP001153269"/>
    </source>
</evidence>
<dbReference type="EMBL" id="CADEAL010001423">
    <property type="protein sequence ID" value="CAB1432260.1"/>
    <property type="molecule type" value="Genomic_DNA"/>
</dbReference>
<gene>
    <name evidence="1" type="ORF">PLEPLA_LOCUS20317</name>
</gene>
<reference evidence="1" key="1">
    <citation type="submission" date="2020-03" db="EMBL/GenBank/DDBJ databases">
        <authorList>
            <person name="Weist P."/>
        </authorList>
    </citation>
    <scope>NUCLEOTIDE SEQUENCE</scope>
</reference>
<keyword evidence="2" id="KW-1185">Reference proteome</keyword>
<organism evidence="1 2">
    <name type="scientific">Pleuronectes platessa</name>
    <name type="common">European plaice</name>
    <dbReference type="NCBI Taxonomy" id="8262"/>
    <lineage>
        <taxon>Eukaryota</taxon>
        <taxon>Metazoa</taxon>
        <taxon>Chordata</taxon>
        <taxon>Craniata</taxon>
        <taxon>Vertebrata</taxon>
        <taxon>Euteleostomi</taxon>
        <taxon>Actinopterygii</taxon>
        <taxon>Neopterygii</taxon>
        <taxon>Teleostei</taxon>
        <taxon>Neoteleostei</taxon>
        <taxon>Acanthomorphata</taxon>
        <taxon>Carangaria</taxon>
        <taxon>Pleuronectiformes</taxon>
        <taxon>Pleuronectoidei</taxon>
        <taxon>Pleuronectidae</taxon>
        <taxon>Pleuronectes</taxon>
    </lineage>
</organism>
<evidence type="ECO:0000313" key="1">
    <source>
        <dbReference type="EMBL" id="CAB1432260.1"/>
    </source>
</evidence>
<accession>A0A9N7UIV0</accession>
<dbReference type="AlphaFoldDB" id="A0A9N7UIV0"/>
<protein>
    <submittedName>
        <fullName evidence="1">Uncharacterized protein</fullName>
    </submittedName>
</protein>
<dbReference type="Proteomes" id="UP001153269">
    <property type="component" value="Unassembled WGS sequence"/>
</dbReference>